<feature type="region of interest" description="Disordered" evidence="1">
    <location>
        <begin position="1"/>
        <end position="96"/>
    </location>
</feature>
<dbReference type="Proteomes" id="UP000027265">
    <property type="component" value="Unassembled WGS sequence"/>
</dbReference>
<dbReference type="STRING" id="933084.A0A067Q930"/>
<keyword evidence="4" id="KW-1185">Reference proteome</keyword>
<dbReference type="HOGENOM" id="CLU_601379_0_0_1"/>
<feature type="region of interest" description="Disordered" evidence="1">
    <location>
        <begin position="323"/>
        <end position="396"/>
    </location>
</feature>
<proteinExistence type="predicted"/>
<keyword evidence="2" id="KW-0472">Membrane</keyword>
<evidence type="ECO:0000313" key="4">
    <source>
        <dbReference type="Proteomes" id="UP000027265"/>
    </source>
</evidence>
<keyword evidence="2" id="KW-1133">Transmembrane helix</keyword>
<accession>A0A067Q930</accession>
<dbReference type="Pfam" id="PF15496">
    <property type="entry name" value="DUF4646"/>
    <property type="match status" value="1"/>
</dbReference>
<gene>
    <name evidence="3" type="ORF">JAAARDRAFT_67681</name>
</gene>
<feature type="compositionally biased region" description="Basic and acidic residues" evidence="1">
    <location>
        <begin position="334"/>
        <end position="353"/>
    </location>
</feature>
<feature type="compositionally biased region" description="Low complexity" evidence="1">
    <location>
        <begin position="365"/>
        <end position="388"/>
    </location>
</feature>
<feature type="compositionally biased region" description="Polar residues" evidence="1">
    <location>
        <begin position="65"/>
        <end position="77"/>
    </location>
</feature>
<protein>
    <submittedName>
        <fullName evidence="3">Uncharacterized protein</fullName>
    </submittedName>
</protein>
<sequence>MTQLSAPTSPKPQAHSDDLYLNPEHTSPQIPVPDIATSMQNLPVTENPFADAYAPPSGPPPAQATVETPPSYDNLSINHAAPAHPIDEKSGSEWEDEKAPAPIENQRTAPIVTPPQPQSRGFCPISYISSCASSSSPPIFTQPPSFSRPAPSNLPYTAFAPITIYTLGKRLGDGFPTTLPPSNEPHPFASHDIQESDWLTFLNTIKEAGSLSGGEKIVANPVVLGIAGGLTFGVGGGITGVIIAKSVHRRMMKKKCLAIGELINIWNQTFFHPRKMEVVLAKGPECLSGPTAGRQGFPPDWEVESKKMEFGCGGCCGRRRRGREMGGETGWSKLGDEESKLGGEGSKIGEEGSKMGGEGSKLHRTTTGSSTASSFTTCSSTHTTQKETSSLPTSPTSQHALKLQKTEMKQALKTQCAAVNPLSIFISSSLVDDAFVVFSNCYPFHNLYLSMLAKA</sequence>
<dbReference type="InParanoid" id="A0A067Q930"/>
<dbReference type="AlphaFoldDB" id="A0A067Q930"/>
<keyword evidence="2" id="KW-0812">Transmembrane</keyword>
<evidence type="ECO:0000313" key="3">
    <source>
        <dbReference type="EMBL" id="KDQ60002.1"/>
    </source>
</evidence>
<evidence type="ECO:0000256" key="2">
    <source>
        <dbReference type="SAM" id="Phobius"/>
    </source>
</evidence>
<name>A0A067Q930_9AGAM</name>
<feature type="transmembrane region" description="Helical" evidence="2">
    <location>
        <begin position="222"/>
        <end position="244"/>
    </location>
</feature>
<dbReference type="OrthoDB" id="5314275at2759"/>
<reference evidence="4" key="1">
    <citation type="journal article" date="2014" name="Proc. Natl. Acad. Sci. U.S.A.">
        <title>Extensive sampling of basidiomycete genomes demonstrates inadequacy of the white-rot/brown-rot paradigm for wood decay fungi.</title>
        <authorList>
            <person name="Riley R."/>
            <person name="Salamov A.A."/>
            <person name="Brown D.W."/>
            <person name="Nagy L.G."/>
            <person name="Floudas D."/>
            <person name="Held B.W."/>
            <person name="Levasseur A."/>
            <person name="Lombard V."/>
            <person name="Morin E."/>
            <person name="Otillar R."/>
            <person name="Lindquist E.A."/>
            <person name="Sun H."/>
            <person name="LaButti K.M."/>
            <person name="Schmutz J."/>
            <person name="Jabbour D."/>
            <person name="Luo H."/>
            <person name="Baker S.E."/>
            <person name="Pisabarro A.G."/>
            <person name="Walton J.D."/>
            <person name="Blanchette R.A."/>
            <person name="Henrissat B."/>
            <person name="Martin F."/>
            <person name="Cullen D."/>
            <person name="Hibbett D.S."/>
            <person name="Grigoriev I.V."/>
        </authorList>
    </citation>
    <scope>NUCLEOTIDE SEQUENCE [LARGE SCALE GENOMIC DNA]</scope>
    <source>
        <strain evidence="4">MUCL 33604</strain>
    </source>
</reference>
<evidence type="ECO:0000256" key="1">
    <source>
        <dbReference type="SAM" id="MobiDB-lite"/>
    </source>
</evidence>
<dbReference type="InterPro" id="IPR028018">
    <property type="entry name" value="DUF4646"/>
</dbReference>
<organism evidence="3 4">
    <name type="scientific">Jaapia argillacea MUCL 33604</name>
    <dbReference type="NCBI Taxonomy" id="933084"/>
    <lineage>
        <taxon>Eukaryota</taxon>
        <taxon>Fungi</taxon>
        <taxon>Dikarya</taxon>
        <taxon>Basidiomycota</taxon>
        <taxon>Agaricomycotina</taxon>
        <taxon>Agaricomycetes</taxon>
        <taxon>Agaricomycetidae</taxon>
        <taxon>Jaapiales</taxon>
        <taxon>Jaapiaceae</taxon>
        <taxon>Jaapia</taxon>
    </lineage>
</organism>
<dbReference type="EMBL" id="KL197714">
    <property type="protein sequence ID" value="KDQ60002.1"/>
    <property type="molecule type" value="Genomic_DNA"/>
</dbReference>